<reference evidence="2" key="1">
    <citation type="submission" date="2023-06" db="EMBL/GenBank/DDBJ databases">
        <title>Genome-scale phylogeny and comparative genomics of the fungal order Sordariales.</title>
        <authorList>
            <consortium name="Lawrence Berkeley National Laboratory"/>
            <person name="Hensen N."/>
            <person name="Bonometti L."/>
            <person name="Westerberg I."/>
            <person name="Brannstrom I.O."/>
            <person name="Guillou S."/>
            <person name="Cros-Aarteil S."/>
            <person name="Calhoun S."/>
            <person name="Haridas S."/>
            <person name="Kuo A."/>
            <person name="Mondo S."/>
            <person name="Pangilinan J."/>
            <person name="Riley R."/>
            <person name="Labutti K."/>
            <person name="Andreopoulos B."/>
            <person name="Lipzen A."/>
            <person name="Chen C."/>
            <person name="Yanf M."/>
            <person name="Daum C."/>
            <person name="Ng V."/>
            <person name="Clum A."/>
            <person name="Steindorff A."/>
            <person name="Ohm R."/>
            <person name="Martin F."/>
            <person name="Silar P."/>
            <person name="Natvig D."/>
            <person name="Lalanne C."/>
            <person name="Gautier V."/>
            <person name="Ament-Velasquez S.L."/>
            <person name="Kruys A."/>
            <person name="Hutchinson M.I."/>
            <person name="Powell A.J."/>
            <person name="Barry K."/>
            <person name="Miller A.N."/>
            <person name="Grigoriev I.V."/>
            <person name="Debuchy R."/>
            <person name="Gladieux P."/>
            <person name="Thoren M.H."/>
            <person name="Johannesson H."/>
        </authorList>
    </citation>
    <scope>NUCLEOTIDE SEQUENCE</scope>
    <source>
        <strain evidence="2">SMH4607-1</strain>
    </source>
</reference>
<keyword evidence="3" id="KW-1185">Reference proteome</keyword>
<dbReference type="Proteomes" id="UP001172102">
    <property type="component" value="Unassembled WGS sequence"/>
</dbReference>
<accession>A0AA40B918</accession>
<organism evidence="2 3">
    <name type="scientific">Lasiosphaeris hirsuta</name>
    <dbReference type="NCBI Taxonomy" id="260670"/>
    <lineage>
        <taxon>Eukaryota</taxon>
        <taxon>Fungi</taxon>
        <taxon>Dikarya</taxon>
        <taxon>Ascomycota</taxon>
        <taxon>Pezizomycotina</taxon>
        <taxon>Sordariomycetes</taxon>
        <taxon>Sordariomycetidae</taxon>
        <taxon>Sordariales</taxon>
        <taxon>Lasiosphaeriaceae</taxon>
        <taxon>Lasiosphaeris</taxon>
    </lineage>
</organism>
<feature type="region of interest" description="Disordered" evidence="1">
    <location>
        <begin position="1"/>
        <end position="39"/>
    </location>
</feature>
<feature type="compositionally biased region" description="Basic and acidic residues" evidence="1">
    <location>
        <begin position="13"/>
        <end position="35"/>
    </location>
</feature>
<proteinExistence type="predicted"/>
<dbReference type="PANTHER" id="PTHR40619">
    <property type="entry name" value="FUNGAL STAND N-TERMINAL GOODBYE DOMAIN-CONTAINING PROTEIN"/>
    <property type="match status" value="1"/>
</dbReference>
<sequence length="355" mass="40296">MNGSQHRKKRGSKKIENTRSEGSSEEKRQEGDKGRKFNPLETLQAVEMAAKELDQAVDGCTRQLAKDTNDLSKNTNDQTGIILGWVVSEADPLLKDISKGVGQMMVLMKGDQREKDKTNKSLRCVRASLKTVARTNATDRDLFEFLLKEVRREEQKARAELMDRIRILEKEKQTTKGVISTERLMEILLRGENTDDGPAPDIDSMLEQMINDMERVLSKRGDIDIRAQGQVLSLFQEKRFLDWSENKHPDLILVDGNIESRDRVSTMSLLCAEFLATKLSQGYVCLYFACGLHTGARDPWSGPKGIARSIAVQLMLALGLRRDVNLEFMSSRRRVRELEADDIERLCKVVRALIK</sequence>
<gene>
    <name evidence="2" type="ORF">B0H67DRAFT_12807</name>
</gene>
<evidence type="ECO:0000313" key="2">
    <source>
        <dbReference type="EMBL" id="KAK0729851.1"/>
    </source>
</evidence>
<comment type="caution">
    <text evidence="2">The sequence shown here is derived from an EMBL/GenBank/DDBJ whole genome shotgun (WGS) entry which is preliminary data.</text>
</comment>
<dbReference type="AlphaFoldDB" id="A0AA40B918"/>
<evidence type="ECO:0000313" key="3">
    <source>
        <dbReference type="Proteomes" id="UP001172102"/>
    </source>
</evidence>
<dbReference type="EMBL" id="JAUKUA010000001">
    <property type="protein sequence ID" value="KAK0729851.1"/>
    <property type="molecule type" value="Genomic_DNA"/>
</dbReference>
<dbReference type="PANTHER" id="PTHR40619:SF3">
    <property type="entry name" value="FUNGAL STAND N-TERMINAL GOODBYE DOMAIN-CONTAINING PROTEIN"/>
    <property type="match status" value="1"/>
</dbReference>
<feature type="compositionally biased region" description="Basic residues" evidence="1">
    <location>
        <begin position="1"/>
        <end position="12"/>
    </location>
</feature>
<evidence type="ECO:0000256" key="1">
    <source>
        <dbReference type="SAM" id="MobiDB-lite"/>
    </source>
</evidence>
<name>A0AA40B918_9PEZI</name>
<protein>
    <submittedName>
        <fullName evidence="2">Uncharacterized protein</fullName>
    </submittedName>
</protein>